<evidence type="ECO:0000256" key="3">
    <source>
        <dbReference type="ARBA" id="ARBA00022679"/>
    </source>
</evidence>
<dbReference type="InterPro" id="IPR016181">
    <property type="entry name" value="Acyl_CoA_acyltransferase"/>
</dbReference>
<evidence type="ECO:0000313" key="7">
    <source>
        <dbReference type="Proteomes" id="UP000220527"/>
    </source>
</evidence>
<sequence>MYYFIEAMTEDDIPYVQVIERQSFTTPWSANTYRREIRDLQHCRYVIARASPTPPGQLPRRPTPTPPRPFGVLSQLVSIFLPESPAHAPSSLPPDPTPIVGYGGIWLTVDDAHITTIAVDPTYRGQGVGELLLNALIDHAYDLGAHQITLEVRISNTGAQRLYLKYGFQPGGTRPRYYTDNSEDALIMWTEGINTAEFKARLAELRRQLVVRLQRQADG</sequence>
<dbReference type="Gene3D" id="3.40.630.30">
    <property type="match status" value="1"/>
</dbReference>
<evidence type="ECO:0000256" key="2">
    <source>
        <dbReference type="ARBA" id="ARBA00022490"/>
    </source>
</evidence>
<dbReference type="OrthoDB" id="9794566at2"/>
<organism evidence="6 7">
    <name type="scientific">Candidatus Viridilinea mediisalina</name>
    <dbReference type="NCBI Taxonomy" id="2024553"/>
    <lineage>
        <taxon>Bacteria</taxon>
        <taxon>Bacillati</taxon>
        <taxon>Chloroflexota</taxon>
        <taxon>Chloroflexia</taxon>
        <taxon>Chloroflexales</taxon>
        <taxon>Chloroflexineae</taxon>
        <taxon>Oscillochloridaceae</taxon>
        <taxon>Candidatus Viridilinea</taxon>
    </lineage>
</organism>
<dbReference type="GO" id="GO:0008080">
    <property type="term" value="F:N-acetyltransferase activity"/>
    <property type="evidence" value="ECO:0007669"/>
    <property type="project" value="InterPro"/>
</dbReference>
<feature type="domain" description="N-acetyltransferase" evidence="5">
    <location>
        <begin position="3"/>
        <end position="193"/>
    </location>
</feature>
<dbReference type="InterPro" id="IPR006464">
    <property type="entry name" value="AcTrfase_RimI/Ard1"/>
</dbReference>
<dbReference type="PROSITE" id="PS51186">
    <property type="entry name" value="GNAT"/>
    <property type="match status" value="1"/>
</dbReference>
<evidence type="ECO:0000256" key="1">
    <source>
        <dbReference type="ARBA" id="ARBA00005395"/>
    </source>
</evidence>
<dbReference type="InterPro" id="IPR000182">
    <property type="entry name" value="GNAT_dom"/>
</dbReference>
<keyword evidence="7" id="KW-1185">Reference proteome</keyword>
<evidence type="ECO:0000256" key="4">
    <source>
        <dbReference type="ARBA" id="ARBA00023315"/>
    </source>
</evidence>
<dbReference type="RefSeq" id="WP_097644607.1">
    <property type="nucleotide sequence ID" value="NZ_NQWI01000062.1"/>
</dbReference>
<protein>
    <submittedName>
        <fullName evidence="6">Ribosomal-protein-alanine N-acetyltransferase</fullName>
    </submittedName>
</protein>
<dbReference type="PANTHER" id="PTHR43420">
    <property type="entry name" value="ACETYLTRANSFERASE"/>
    <property type="match status" value="1"/>
</dbReference>
<dbReference type="Proteomes" id="UP000220527">
    <property type="component" value="Unassembled WGS sequence"/>
</dbReference>
<dbReference type="InterPro" id="IPR050680">
    <property type="entry name" value="YpeA/RimI_acetyltransf"/>
</dbReference>
<keyword evidence="3 6" id="KW-0808">Transferase</keyword>
<dbReference type="CDD" id="cd04301">
    <property type="entry name" value="NAT_SF"/>
    <property type="match status" value="1"/>
</dbReference>
<gene>
    <name evidence="6" type="primary">rimI</name>
    <name evidence="6" type="ORF">CJ255_13370</name>
</gene>
<dbReference type="NCBIfam" id="TIGR01575">
    <property type="entry name" value="rimI"/>
    <property type="match status" value="1"/>
</dbReference>
<keyword evidence="2" id="KW-0963">Cytoplasm</keyword>
<accession>A0A2A6RHX2</accession>
<dbReference type="PANTHER" id="PTHR43420:SF44">
    <property type="entry name" value="ACETYLTRANSFERASE YPEA"/>
    <property type="match status" value="1"/>
</dbReference>
<dbReference type="EMBL" id="NQWI01000062">
    <property type="protein sequence ID" value="PDW02543.1"/>
    <property type="molecule type" value="Genomic_DNA"/>
</dbReference>
<dbReference type="AlphaFoldDB" id="A0A2A6RHX2"/>
<evidence type="ECO:0000259" key="5">
    <source>
        <dbReference type="PROSITE" id="PS51186"/>
    </source>
</evidence>
<dbReference type="Pfam" id="PF00583">
    <property type="entry name" value="Acetyltransf_1"/>
    <property type="match status" value="1"/>
</dbReference>
<keyword evidence="4" id="KW-0012">Acyltransferase</keyword>
<name>A0A2A6RHX2_9CHLR</name>
<reference evidence="7" key="1">
    <citation type="submission" date="2017-08" db="EMBL/GenBank/DDBJ databases">
        <authorList>
            <person name="Grouzdev D.S."/>
            <person name="Gaisin V.A."/>
            <person name="Rysina M.S."/>
            <person name="Gorlenko V.M."/>
        </authorList>
    </citation>
    <scope>NUCLEOTIDE SEQUENCE [LARGE SCALE GENOMIC DNA]</scope>
    <source>
        <strain evidence="7">Kir15-3F</strain>
    </source>
</reference>
<comment type="similarity">
    <text evidence="1">Belongs to the acetyltransferase family. RimI subfamily.</text>
</comment>
<comment type="caution">
    <text evidence="6">The sequence shown here is derived from an EMBL/GenBank/DDBJ whole genome shotgun (WGS) entry which is preliminary data.</text>
</comment>
<proteinExistence type="inferred from homology"/>
<evidence type="ECO:0000313" key="6">
    <source>
        <dbReference type="EMBL" id="PDW02543.1"/>
    </source>
</evidence>
<dbReference type="SUPFAM" id="SSF55729">
    <property type="entry name" value="Acyl-CoA N-acyltransferases (Nat)"/>
    <property type="match status" value="1"/>
</dbReference>